<accession>A0ABW4HSV2</accession>
<keyword evidence="13" id="KW-1185">Reference proteome</keyword>
<keyword evidence="5" id="KW-0547">Nucleotide-binding</keyword>
<gene>
    <name evidence="12" type="ORF">ACFSBH_13815</name>
</gene>
<dbReference type="InterPro" id="IPR015659">
    <property type="entry name" value="Proline_oxidase"/>
</dbReference>
<keyword evidence="4" id="KW-0285">Flavoprotein</keyword>
<comment type="caution">
    <text evidence="12">The sequence shown here is derived from an EMBL/GenBank/DDBJ whole genome shotgun (WGS) entry which is preliminary data.</text>
</comment>
<evidence type="ECO:0000256" key="3">
    <source>
        <dbReference type="ARBA" id="ARBA00012695"/>
    </source>
</evidence>
<sequence>MANLTRDFFIALSNSEFLNENARKWGFRLGAEKFVAGTDIYAAAKKVRELNQHGITVTLDNLGEFVYDREEAIEAKNQILNVIEQIHELELDSHISVKLTQIGLDIDKDFCLENMRDIVAKANENHIFVNIDMEKFVHYQPTLDLLKELRKEYKNVGTVLQTYLYRTEEDLKELKDVRLRIVKGAYKESEDVAYQTKEEIDANFIKVVKERLQGEAFTSIATHDHHIINQVKKYVEENNINKDKFEFQMLYGFRTEMQYALAEEGYRFCTYIPFGNDWFGYFMRRLAERPQNMNLVLKDTFYTKENTLKKGPVVAGVAGIAAITFLVGRKKARNK</sequence>
<comment type="cofactor">
    <cofactor evidence="1">
        <name>FAD</name>
        <dbReference type="ChEBI" id="CHEBI:57692"/>
    </cofactor>
</comment>
<keyword evidence="6" id="KW-0274">FAD</keyword>
<dbReference type="PANTHER" id="PTHR13914:SF0">
    <property type="entry name" value="PROLINE DEHYDROGENASE 1, MITOCHONDRIAL"/>
    <property type="match status" value="1"/>
</dbReference>
<dbReference type="EC" id="1.5.5.2" evidence="3"/>
<evidence type="ECO:0000256" key="4">
    <source>
        <dbReference type="ARBA" id="ARBA00022630"/>
    </source>
</evidence>
<proteinExistence type="predicted"/>
<evidence type="ECO:0000256" key="10">
    <source>
        <dbReference type="SAM" id="Phobius"/>
    </source>
</evidence>
<evidence type="ECO:0000256" key="7">
    <source>
        <dbReference type="ARBA" id="ARBA00023002"/>
    </source>
</evidence>
<dbReference type="SUPFAM" id="SSF51730">
    <property type="entry name" value="FAD-linked oxidoreductase"/>
    <property type="match status" value="1"/>
</dbReference>
<dbReference type="PANTHER" id="PTHR13914">
    <property type="entry name" value="PROLINE OXIDASE"/>
    <property type="match status" value="1"/>
</dbReference>
<evidence type="ECO:0000313" key="12">
    <source>
        <dbReference type="EMBL" id="MFD1608698.1"/>
    </source>
</evidence>
<dbReference type="InterPro" id="IPR002872">
    <property type="entry name" value="Proline_DH_dom"/>
</dbReference>
<dbReference type="RefSeq" id="WP_251511602.1">
    <property type="nucleotide sequence ID" value="NZ_JAMBON010000002.1"/>
</dbReference>
<dbReference type="InterPro" id="IPR008219">
    <property type="entry name" value="PRODH_bac_arc"/>
</dbReference>
<comment type="catalytic activity">
    <reaction evidence="9">
        <text>L-proline + a quinone = (S)-1-pyrroline-5-carboxylate + a quinol + H(+)</text>
        <dbReference type="Rhea" id="RHEA:23784"/>
        <dbReference type="ChEBI" id="CHEBI:15378"/>
        <dbReference type="ChEBI" id="CHEBI:17388"/>
        <dbReference type="ChEBI" id="CHEBI:24646"/>
        <dbReference type="ChEBI" id="CHEBI:60039"/>
        <dbReference type="ChEBI" id="CHEBI:132124"/>
        <dbReference type="EC" id="1.5.5.2"/>
    </reaction>
</comment>
<dbReference type="EMBL" id="JBHUDE010000127">
    <property type="protein sequence ID" value="MFD1608698.1"/>
    <property type="molecule type" value="Genomic_DNA"/>
</dbReference>
<keyword evidence="10" id="KW-0812">Transmembrane</keyword>
<evidence type="ECO:0000256" key="2">
    <source>
        <dbReference type="ARBA" id="ARBA00004739"/>
    </source>
</evidence>
<reference evidence="13" key="1">
    <citation type="journal article" date="2019" name="Int. J. Syst. Evol. Microbiol.">
        <title>The Global Catalogue of Microorganisms (GCM) 10K type strain sequencing project: providing services to taxonomists for standard genome sequencing and annotation.</title>
        <authorList>
            <consortium name="The Broad Institute Genomics Platform"/>
            <consortium name="The Broad Institute Genome Sequencing Center for Infectious Disease"/>
            <person name="Wu L."/>
            <person name="Ma J."/>
        </authorList>
    </citation>
    <scope>NUCLEOTIDE SEQUENCE [LARGE SCALE GENOMIC DNA]</scope>
    <source>
        <strain evidence="13">CGMCC 1.12376</strain>
    </source>
</reference>
<evidence type="ECO:0000256" key="6">
    <source>
        <dbReference type="ARBA" id="ARBA00022827"/>
    </source>
</evidence>
<dbReference type="PIRSF" id="PIRSF000196">
    <property type="entry name" value="Pro_dehydrog"/>
    <property type="match status" value="1"/>
</dbReference>
<feature type="domain" description="Proline dehydrogenase" evidence="11">
    <location>
        <begin position="44"/>
        <end position="292"/>
    </location>
</feature>
<evidence type="ECO:0000259" key="11">
    <source>
        <dbReference type="Pfam" id="PF01619"/>
    </source>
</evidence>
<dbReference type="Pfam" id="PF01619">
    <property type="entry name" value="Pro_dh"/>
    <property type="match status" value="1"/>
</dbReference>
<dbReference type="InterPro" id="IPR029041">
    <property type="entry name" value="FAD-linked_oxidoreductase-like"/>
</dbReference>
<keyword evidence="7" id="KW-0560">Oxidoreductase</keyword>
<keyword evidence="10" id="KW-0472">Membrane</keyword>
<comment type="pathway">
    <text evidence="2">Amino-acid degradation; L-proline degradation into L-glutamate; L-glutamate from L-proline: step 1/2.</text>
</comment>
<evidence type="ECO:0000256" key="9">
    <source>
        <dbReference type="ARBA" id="ARBA00048779"/>
    </source>
</evidence>
<protein>
    <recommendedName>
        <fullName evidence="3">proline dehydrogenase</fullName>
        <ecNumber evidence="3">1.5.5.2</ecNumber>
    </recommendedName>
</protein>
<name>A0ABW4HSV2_9BACI</name>
<keyword evidence="10" id="KW-1133">Transmembrane helix</keyword>
<keyword evidence="8" id="KW-0642">Proline metabolism</keyword>
<evidence type="ECO:0000256" key="8">
    <source>
        <dbReference type="ARBA" id="ARBA00023062"/>
    </source>
</evidence>
<evidence type="ECO:0000256" key="5">
    <source>
        <dbReference type="ARBA" id="ARBA00022741"/>
    </source>
</evidence>
<feature type="transmembrane region" description="Helical" evidence="10">
    <location>
        <begin position="311"/>
        <end position="328"/>
    </location>
</feature>
<dbReference type="Gene3D" id="3.20.20.220">
    <property type="match status" value="1"/>
</dbReference>
<organism evidence="12 13">
    <name type="scientific">Oceanobacillus luteolus</name>
    <dbReference type="NCBI Taxonomy" id="1274358"/>
    <lineage>
        <taxon>Bacteria</taxon>
        <taxon>Bacillati</taxon>
        <taxon>Bacillota</taxon>
        <taxon>Bacilli</taxon>
        <taxon>Bacillales</taxon>
        <taxon>Bacillaceae</taxon>
        <taxon>Oceanobacillus</taxon>
    </lineage>
</organism>
<evidence type="ECO:0000256" key="1">
    <source>
        <dbReference type="ARBA" id="ARBA00001974"/>
    </source>
</evidence>
<dbReference type="Proteomes" id="UP001597221">
    <property type="component" value="Unassembled WGS sequence"/>
</dbReference>
<evidence type="ECO:0000313" key="13">
    <source>
        <dbReference type="Proteomes" id="UP001597221"/>
    </source>
</evidence>